<proteinExistence type="predicted"/>
<accession>A0ABW2EVS0</accession>
<dbReference type="EMBL" id="JBHSZP010000019">
    <property type="protein sequence ID" value="MFC7090126.1"/>
    <property type="molecule type" value="Genomic_DNA"/>
</dbReference>
<gene>
    <name evidence="1" type="ORF">ACFQH5_11275</name>
</gene>
<evidence type="ECO:0000313" key="2">
    <source>
        <dbReference type="Proteomes" id="UP001596411"/>
    </source>
</evidence>
<evidence type="ECO:0000313" key="1">
    <source>
        <dbReference type="EMBL" id="MFC7090126.1"/>
    </source>
</evidence>
<dbReference type="Proteomes" id="UP001596411">
    <property type="component" value="Unassembled WGS sequence"/>
</dbReference>
<reference evidence="2" key="1">
    <citation type="journal article" date="2019" name="Int. J. Syst. Evol. Microbiol.">
        <title>The Global Catalogue of Microorganisms (GCM) 10K type strain sequencing project: providing services to taxonomists for standard genome sequencing and annotation.</title>
        <authorList>
            <consortium name="The Broad Institute Genomics Platform"/>
            <consortium name="The Broad Institute Genome Sequencing Center for Infectious Disease"/>
            <person name="Wu L."/>
            <person name="Ma J."/>
        </authorList>
    </citation>
    <scope>NUCLEOTIDE SEQUENCE [LARGE SCALE GENOMIC DNA]</scope>
    <source>
        <strain evidence="2">CGMCC 1.13666</strain>
    </source>
</reference>
<keyword evidence="2" id="KW-1185">Reference proteome</keyword>
<name>A0ABW2EVS0_9GAMM</name>
<sequence length="304" mass="33809">MKKTPINVSPALRQAVGDMRAKALPQLVGLIIRFNEDDRTIRDLWSEGAGQNKHKHNPHGTDRLQAYRRVNDNDPTAGERAANKVVDAAGYHAEELFIICWDALLRGAELREDQIDTVDLILSKSPCHGASASSAMKLQGINEYFPIGCASKLASFVTSKDQGIEWRIAFLALAGSDAPDYMPIGGSGVDRLMSAREREIAEAALSQVRFRDDGAPTRLQQAAVHEQRAQRFQDQAGELHGRERGDAFGQAKSERQRARTIRSEVDREVQEKFRNARTQSVAQAQSGIAILDRLLNVDVRRWQS</sequence>
<dbReference type="RefSeq" id="WP_346063967.1">
    <property type="nucleotide sequence ID" value="NZ_BAAADR010000023.1"/>
</dbReference>
<comment type="caution">
    <text evidence="1">The sequence shown here is derived from an EMBL/GenBank/DDBJ whole genome shotgun (WGS) entry which is preliminary data.</text>
</comment>
<organism evidence="1 2">
    <name type="scientific">Halomonas salifodinae</name>
    <dbReference type="NCBI Taxonomy" id="438745"/>
    <lineage>
        <taxon>Bacteria</taxon>
        <taxon>Pseudomonadati</taxon>
        <taxon>Pseudomonadota</taxon>
        <taxon>Gammaproteobacteria</taxon>
        <taxon>Oceanospirillales</taxon>
        <taxon>Halomonadaceae</taxon>
        <taxon>Halomonas</taxon>
    </lineage>
</organism>
<protein>
    <submittedName>
        <fullName evidence="1">Uncharacterized protein</fullName>
    </submittedName>
</protein>